<dbReference type="AlphaFoldDB" id="A0A6L3VT97"/>
<gene>
    <name evidence="2" type="ORF">F9B16_33375</name>
</gene>
<comment type="caution">
    <text evidence="2">The sequence shown here is derived from an EMBL/GenBank/DDBJ whole genome shotgun (WGS) entry which is preliminary data.</text>
</comment>
<evidence type="ECO:0000313" key="3">
    <source>
        <dbReference type="Proteomes" id="UP000483004"/>
    </source>
</evidence>
<feature type="region of interest" description="Disordered" evidence="1">
    <location>
        <begin position="1"/>
        <end position="23"/>
    </location>
</feature>
<proteinExistence type="predicted"/>
<sequence>MRTDRPYPAAPTHTATNTDSADEELANLRRDFTGHRIWRGVRSDGSLGDWVASLHDPAAGVDPTVIQSSSAALREALVNEAARAEIKRAVNW</sequence>
<dbReference type="Proteomes" id="UP000483004">
    <property type="component" value="Unassembled WGS sequence"/>
</dbReference>
<protein>
    <submittedName>
        <fullName evidence="2">Uncharacterized protein</fullName>
    </submittedName>
</protein>
<evidence type="ECO:0000256" key="1">
    <source>
        <dbReference type="SAM" id="MobiDB-lite"/>
    </source>
</evidence>
<dbReference type="EMBL" id="WBMR01000133">
    <property type="protein sequence ID" value="KAB2371009.1"/>
    <property type="molecule type" value="Genomic_DNA"/>
</dbReference>
<evidence type="ECO:0000313" key="2">
    <source>
        <dbReference type="EMBL" id="KAB2371009.1"/>
    </source>
</evidence>
<keyword evidence="3" id="KW-1185">Reference proteome</keyword>
<name>A0A6L3VT97_9ACTN</name>
<dbReference type="RefSeq" id="WP_151544206.1">
    <property type="nucleotide sequence ID" value="NZ_WBMR01000133.1"/>
</dbReference>
<dbReference type="OrthoDB" id="3479897at2"/>
<reference evidence="2 3" key="1">
    <citation type="submission" date="2019-09" db="EMBL/GenBank/DDBJ databases">
        <title>Actinomadura physcomitrii sp. nov., a novel actinomycete isolated from moss [Physcomitrium sphaericum (Ludw) Fuernr].</title>
        <authorList>
            <person name="Liu C."/>
            <person name="Zhuang X."/>
        </authorList>
    </citation>
    <scope>NUCLEOTIDE SEQUENCE [LARGE SCALE GENOMIC DNA]</scope>
    <source>
        <strain evidence="2 3">CYP1-1B</strain>
    </source>
</reference>
<accession>A0A6L3VT97</accession>
<organism evidence="2 3">
    <name type="scientific">Actinomadura montaniterrae</name>
    <dbReference type="NCBI Taxonomy" id="1803903"/>
    <lineage>
        <taxon>Bacteria</taxon>
        <taxon>Bacillati</taxon>
        <taxon>Actinomycetota</taxon>
        <taxon>Actinomycetes</taxon>
        <taxon>Streptosporangiales</taxon>
        <taxon>Thermomonosporaceae</taxon>
        <taxon>Actinomadura</taxon>
    </lineage>
</organism>